<reference evidence="3" key="2">
    <citation type="submission" date="2001-07" db="EMBL/GenBank/DDBJ databases">
        <title>Oryza sativa nipponbare(GA3) genomic DNA, chromosome 7, BAC clone:OJ1167_G06.</title>
        <authorList>
            <person name="Sasaki T."/>
            <person name="Matsumoto T."/>
            <person name="Yamamoto K."/>
        </authorList>
    </citation>
    <scope>NUCLEOTIDE SEQUENCE</scope>
</reference>
<accession>Q7XIX2</accession>
<evidence type="ECO:0000313" key="4">
    <source>
        <dbReference type="Proteomes" id="UP000000763"/>
    </source>
</evidence>
<feature type="region of interest" description="Disordered" evidence="1">
    <location>
        <begin position="147"/>
        <end position="174"/>
    </location>
</feature>
<reference evidence="2" key="1">
    <citation type="submission" date="2001-06" db="EMBL/GenBank/DDBJ databases">
        <title>Oryza sativa nipponbare(GA3) genomic DNA, chromosome 7, BAC clone:OJ1409_C08.</title>
        <authorList>
            <person name="Sasaki T."/>
            <person name="Matsumoto T."/>
            <person name="Yamamoto K."/>
        </authorList>
    </citation>
    <scope>NUCLEOTIDE SEQUENCE</scope>
</reference>
<name>Q7XIX2_ORYSJ</name>
<evidence type="ECO:0000313" key="3">
    <source>
        <dbReference type="EMBL" id="BAD30309.1"/>
    </source>
</evidence>
<evidence type="ECO:0000313" key="2">
    <source>
        <dbReference type="EMBL" id="BAC79529.1"/>
    </source>
</evidence>
<proteinExistence type="predicted"/>
<dbReference type="EMBL" id="AP003757">
    <property type="protein sequence ID" value="BAC79529.1"/>
    <property type="molecule type" value="Genomic_DNA"/>
</dbReference>
<sequence>MEKSDCQRHRCDVAGGALRRNGGAGVVVGVLVVDLEFINVLEHHPPLVVADGGRHINAERRSSALVPQPRPWTKSFLLTGSASAARRTPPPRMRACVGRSAGHVHPAAEDAEVDVDVVRSHGRGGAASATGLVPFYPLVSLPLAAAPRPFSQPDTVLSPPPVNRREEREERGER</sequence>
<reference evidence="4" key="4">
    <citation type="journal article" date="2008" name="Nucleic Acids Res.">
        <title>The rice annotation project database (RAP-DB): 2008 update.</title>
        <authorList>
            <consortium name="The rice annotation project (RAP)"/>
        </authorList>
    </citation>
    <scope>GENOME REANNOTATION</scope>
    <source>
        <strain evidence="4">cv. Nipponbare</strain>
    </source>
</reference>
<dbReference type="AlphaFoldDB" id="Q7XIX2"/>
<organism evidence="2 4">
    <name type="scientific">Oryza sativa subsp. japonica</name>
    <name type="common">Rice</name>
    <dbReference type="NCBI Taxonomy" id="39947"/>
    <lineage>
        <taxon>Eukaryota</taxon>
        <taxon>Viridiplantae</taxon>
        <taxon>Streptophyta</taxon>
        <taxon>Embryophyta</taxon>
        <taxon>Tracheophyta</taxon>
        <taxon>Spermatophyta</taxon>
        <taxon>Magnoliopsida</taxon>
        <taxon>Liliopsida</taxon>
        <taxon>Poales</taxon>
        <taxon>Poaceae</taxon>
        <taxon>BOP clade</taxon>
        <taxon>Oryzoideae</taxon>
        <taxon>Oryzeae</taxon>
        <taxon>Oryzinae</taxon>
        <taxon>Oryza</taxon>
        <taxon>Oryza sativa</taxon>
    </lineage>
</organism>
<feature type="compositionally biased region" description="Basic and acidic residues" evidence="1">
    <location>
        <begin position="163"/>
        <end position="174"/>
    </location>
</feature>
<dbReference type="Proteomes" id="UP000000763">
    <property type="component" value="Chromosome 7"/>
</dbReference>
<evidence type="ECO:0000256" key="1">
    <source>
        <dbReference type="SAM" id="MobiDB-lite"/>
    </source>
</evidence>
<protein>
    <submittedName>
        <fullName evidence="2">Uncharacterized protein</fullName>
    </submittedName>
</protein>
<reference evidence="4" key="3">
    <citation type="journal article" date="2005" name="Nature">
        <title>The map-based sequence of the rice genome.</title>
        <authorList>
            <consortium name="International rice genome sequencing project (IRGSP)"/>
            <person name="Matsumoto T."/>
            <person name="Wu J."/>
            <person name="Kanamori H."/>
            <person name="Katayose Y."/>
            <person name="Fujisawa M."/>
            <person name="Namiki N."/>
            <person name="Mizuno H."/>
            <person name="Yamamoto K."/>
            <person name="Antonio B.A."/>
            <person name="Baba T."/>
            <person name="Sakata K."/>
            <person name="Nagamura Y."/>
            <person name="Aoki H."/>
            <person name="Arikawa K."/>
            <person name="Arita K."/>
            <person name="Bito T."/>
            <person name="Chiden Y."/>
            <person name="Fujitsuka N."/>
            <person name="Fukunaka R."/>
            <person name="Hamada M."/>
            <person name="Harada C."/>
            <person name="Hayashi A."/>
            <person name="Hijishita S."/>
            <person name="Honda M."/>
            <person name="Hosokawa S."/>
            <person name="Ichikawa Y."/>
            <person name="Idonuma A."/>
            <person name="Iijima M."/>
            <person name="Ikeda M."/>
            <person name="Ikeno M."/>
            <person name="Ito K."/>
            <person name="Ito S."/>
            <person name="Ito T."/>
            <person name="Ito Y."/>
            <person name="Ito Y."/>
            <person name="Iwabuchi A."/>
            <person name="Kamiya K."/>
            <person name="Karasawa W."/>
            <person name="Kurita K."/>
            <person name="Katagiri S."/>
            <person name="Kikuta A."/>
            <person name="Kobayashi H."/>
            <person name="Kobayashi N."/>
            <person name="Machita K."/>
            <person name="Maehara T."/>
            <person name="Masukawa M."/>
            <person name="Mizubayashi T."/>
            <person name="Mukai Y."/>
            <person name="Nagasaki H."/>
            <person name="Nagata Y."/>
            <person name="Naito S."/>
            <person name="Nakashima M."/>
            <person name="Nakama Y."/>
            <person name="Nakamichi Y."/>
            <person name="Nakamura M."/>
            <person name="Meguro A."/>
            <person name="Negishi M."/>
            <person name="Ohta I."/>
            <person name="Ohta T."/>
            <person name="Okamoto M."/>
            <person name="Ono N."/>
            <person name="Saji S."/>
            <person name="Sakaguchi M."/>
            <person name="Sakai K."/>
            <person name="Shibata M."/>
            <person name="Shimokawa T."/>
            <person name="Song J."/>
            <person name="Takazaki Y."/>
            <person name="Terasawa K."/>
            <person name="Tsugane M."/>
            <person name="Tsuji K."/>
            <person name="Ueda S."/>
            <person name="Waki K."/>
            <person name="Yamagata H."/>
            <person name="Yamamoto M."/>
            <person name="Yamamoto S."/>
            <person name="Yamane H."/>
            <person name="Yoshiki S."/>
            <person name="Yoshihara R."/>
            <person name="Yukawa K."/>
            <person name="Zhong H."/>
            <person name="Yano M."/>
            <person name="Yuan Q."/>
            <person name="Ouyang S."/>
            <person name="Liu J."/>
            <person name="Jones K.M."/>
            <person name="Gansberger K."/>
            <person name="Moffat K."/>
            <person name="Hill J."/>
            <person name="Bera J."/>
            <person name="Fadrosh D."/>
            <person name="Jin S."/>
            <person name="Johri S."/>
            <person name="Kim M."/>
            <person name="Overton L."/>
            <person name="Reardon M."/>
            <person name="Tsitrin T."/>
            <person name="Vuong H."/>
            <person name="Weaver B."/>
            <person name="Ciecko A."/>
            <person name="Tallon L."/>
            <person name="Jackson J."/>
            <person name="Pai G."/>
            <person name="Aken S.V."/>
            <person name="Utterback T."/>
            <person name="Reidmuller S."/>
            <person name="Feldblyum T."/>
            <person name="Hsiao J."/>
            <person name="Zismann V."/>
            <person name="Iobst S."/>
            <person name="de Vazeille A.R."/>
            <person name="Buell C.R."/>
            <person name="Ying K."/>
            <person name="Li Y."/>
            <person name="Lu T."/>
            <person name="Huang Y."/>
            <person name="Zhao Q."/>
            <person name="Feng Q."/>
            <person name="Zhang L."/>
            <person name="Zhu J."/>
            <person name="Weng Q."/>
            <person name="Mu J."/>
            <person name="Lu Y."/>
            <person name="Fan D."/>
            <person name="Liu Y."/>
            <person name="Guan J."/>
            <person name="Zhang Y."/>
            <person name="Yu S."/>
            <person name="Liu X."/>
            <person name="Zhang Y."/>
            <person name="Hong G."/>
            <person name="Han B."/>
            <person name="Choisne N."/>
            <person name="Demange N."/>
            <person name="Orjeda G."/>
            <person name="Samain S."/>
            <person name="Cattolico L."/>
            <person name="Pelletier E."/>
            <person name="Couloux A."/>
            <person name="Segurens B."/>
            <person name="Wincker P."/>
            <person name="D'Hont A."/>
            <person name="Scarpelli C."/>
            <person name="Weissenbach J."/>
            <person name="Salanoubat M."/>
            <person name="Quetier F."/>
            <person name="Yu Y."/>
            <person name="Kim H.R."/>
            <person name="Rambo T."/>
            <person name="Currie J."/>
            <person name="Collura K."/>
            <person name="Luo M."/>
            <person name="Yang T."/>
            <person name="Ammiraju J.S.S."/>
            <person name="Engler F."/>
            <person name="Soderlund C."/>
            <person name="Wing R.A."/>
            <person name="Palmer L.E."/>
            <person name="de la Bastide M."/>
            <person name="Spiegel L."/>
            <person name="Nascimento L."/>
            <person name="Zutavern T."/>
            <person name="O'Shaughnessy A."/>
            <person name="Dike S."/>
            <person name="Dedhia N."/>
            <person name="Preston R."/>
            <person name="Balija V."/>
            <person name="McCombie W.R."/>
            <person name="Chow T."/>
            <person name="Chen H."/>
            <person name="Chung M."/>
            <person name="Chen C."/>
            <person name="Shaw J."/>
            <person name="Wu H."/>
            <person name="Hsiao K."/>
            <person name="Chao Y."/>
            <person name="Chu M."/>
            <person name="Cheng C."/>
            <person name="Hour A."/>
            <person name="Lee P."/>
            <person name="Lin S."/>
            <person name="Lin Y."/>
            <person name="Liou J."/>
            <person name="Liu S."/>
            <person name="Hsing Y."/>
            <person name="Raghuvanshi S."/>
            <person name="Mohanty A."/>
            <person name="Bharti A.K."/>
            <person name="Gaur A."/>
            <person name="Gupta V."/>
            <person name="Kumar D."/>
            <person name="Ravi V."/>
            <person name="Vij S."/>
            <person name="Kapur A."/>
            <person name="Khurana P."/>
            <person name="Khurana P."/>
            <person name="Khurana J.P."/>
            <person name="Tyagi A.K."/>
            <person name="Gaikwad K."/>
            <person name="Singh A."/>
            <person name="Dalal V."/>
            <person name="Srivastava S."/>
            <person name="Dixit A."/>
            <person name="Pal A.K."/>
            <person name="Ghazi I.A."/>
            <person name="Yadav M."/>
            <person name="Pandit A."/>
            <person name="Bhargava A."/>
            <person name="Sureshbabu K."/>
            <person name="Batra K."/>
            <person name="Sharma T.R."/>
            <person name="Mohapatra T."/>
            <person name="Singh N.K."/>
            <person name="Messing J."/>
            <person name="Nelson A.B."/>
            <person name="Fuks G."/>
            <person name="Kavchok S."/>
            <person name="Keizer G."/>
            <person name="Linton E."/>
            <person name="Llaca V."/>
            <person name="Song R."/>
            <person name="Tanyolac B."/>
            <person name="Young S."/>
            <person name="Ho-Il K."/>
            <person name="Hahn J.H."/>
            <person name="Sangsakoo G."/>
            <person name="Vanavichit A."/>
            <person name="de Mattos Luiz.A.T."/>
            <person name="Zimmer P.D."/>
            <person name="Malone G."/>
            <person name="Dellagostin O."/>
            <person name="de Oliveira A.C."/>
            <person name="Bevan M."/>
            <person name="Bancroft I."/>
            <person name="Minx P."/>
            <person name="Cordum H."/>
            <person name="Wilson R."/>
            <person name="Cheng Z."/>
            <person name="Jin W."/>
            <person name="Jiang J."/>
            <person name="Leong S.A."/>
            <person name="Iwama H."/>
            <person name="Gojobori T."/>
            <person name="Itoh T."/>
            <person name="Niimura Y."/>
            <person name="Fujii Y."/>
            <person name="Habara T."/>
            <person name="Sakai H."/>
            <person name="Sato Y."/>
            <person name="Wilson G."/>
            <person name="Kumar K."/>
            <person name="McCouch S."/>
            <person name="Juretic N."/>
            <person name="Hoen D."/>
            <person name="Wright S."/>
            <person name="Bruskiewich R."/>
            <person name="Bureau T."/>
            <person name="Miyao A."/>
            <person name="Hirochika H."/>
            <person name="Nishikawa T."/>
            <person name="Kadowaki K."/>
            <person name="Sugiura M."/>
            <person name="Burr B."/>
            <person name="Sasaki T."/>
        </authorList>
    </citation>
    <scope>NUCLEOTIDE SEQUENCE [LARGE SCALE GENOMIC DNA]</scope>
    <source>
        <strain evidence="4">cv. Nipponbare</strain>
    </source>
</reference>
<dbReference type="EMBL" id="AP003817">
    <property type="protein sequence ID" value="BAD30309.1"/>
    <property type="molecule type" value="Genomic_DNA"/>
</dbReference>
<gene>
    <name evidence="3" type="primary">OJ1167_G06.127</name>
    <name evidence="2" type="ORF">OJ1409_C08.2</name>
</gene>